<proteinExistence type="predicted"/>
<evidence type="ECO:0000256" key="1">
    <source>
        <dbReference type="SAM" id="Phobius"/>
    </source>
</evidence>
<organism evidence="2 3">
    <name type="scientific">Sphingomonas gilva</name>
    <dbReference type="NCBI Taxonomy" id="2305907"/>
    <lineage>
        <taxon>Bacteria</taxon>
        <taxon>Pseudomonadati</taxon>
        <taxon>Pseudomonadota</taxon>
        <taxon>Alphaproteobacteria</taxon>
        <taxon>Sphingomonadales</taxon>
        <taxon>Sphingomonadaceae</taxon>
        <taxon>Sphingomonas</taxon>
    </lineage>
</organism>
<dbReference type="AlphaFoldDB" id="A0A396RZB6"/>
<dbReference type="EMBL" id="QWLV01000009">
    <property type="protein sequence ID" value="RHW16445.1"/>
    <property type="molecule type" value="Genomic_DNA"/>
</dbReference>
<feature type="transmembrane region" description="Helical" evidence="1">
    <location>
        <begin position="36"/>
        <end position="57"/>
    </location>
</feature>
<evidence type="ECO:0000313" key="2">
    <source>
        <dbReference type="EMBL" id="RHW16445.1"/>
    </source>
</evidence>
<gene>
    <name evidence="2" type="ORF">D1610_15165</name>
</gene>
<keyword evidence="1" id="KW-0812">Transmembrane</keyword>
<name>A0A396RZB6_9SPHN</name>
<protein>
    <submittedName>
        <fullName evidence="2">Uncharacterized protein</fullName>
    </submittedName>
</protein>
<keyword evidence="1" id="KW-0472">Membrane</keyword>
<feature type="transmembrane region" description="Helical" evidence="1">
    <location>
        <begin position="69"/>
        <end position="91"/>
    </location>
</feature>
<sequence>MRAWLLLLGGLIVWAVHFFGLYIVASVFLTTDTARMLALLVTLACLIADAMLLAAAMRANRAADDGTRRWIASLAALGAAISLVAVIWQGLPALLV</sequence>
<dbReference type="OrthoDB" id="7574349at2"/>
<reference evidence="2 3" key="1">
    <citation type="submission" date="2018-08" db="EMBL/GenBank/DDBJ databases">
        <title>The multiple taxonomic identification of Sphingomonas gilva.</title>
        <authorList>
            <person name="Zhu D."/>
            <person name="Zheng S."/>
        </authorList>
    </citation>
    <scope>NUCLEOTIDE SEQUENCE [LARGE SCALE GENOMIC DNA]</scope>
    <source>
        <strain evidence="2 3">ZDH117</strain>
    </source>
</reference>
<dbReference type="Proteomes" id="UP000266693">
    <property type="component" value="Unassembled WGS sequence"/>
</dbReference>
<keyword evidence="1" id="KW-1133">Transmembrane helix</keyword>
<feature type="transmembrane region" description="Helical" evidence="1">
    <location>
        <begin position="7"/>
        <end position="30"/>
    </location>
</feature>
<keyword evidence="3" id="KW-1185">Reference proteome</keyword>
<evidence type="ECO:0000313" key="3">
    <source>
        <dbReference type="Proteomes" id="UP000266693"/>
    </source>
</evidence>
<accession>A0A396RZB6</accession>
<comment type="caution">
    <text evidence="2">The sequence shown here is derived from an EMBL/GenBank/DDBJ whole genome shotgun (WGS) entry which is preliminary data.</text>
</comment>
<dbReference type="RefSeq" id="WP_118865051.1">
    <property type="nucleotide sequence ID" value="NZ_QWLV01000009.1"/>
</dbReference>